<dbReference type="RefSeq" id="WP_129255810.1">
    <property type="nucleotide sequence ID" value="NZ_SAXA01000027.1"/>
</dbReference>
<proteinExistence type="predicted"/>
<protein>
    <recommendedName>
        <fullName evidence="3">Carboxypeptidase-like regulatory domain-containing protein</fullName>
    </recommendedName>
</protein>
<accession>A0A4Q1JHY1</accession>
<dbReference type="InterPro" id="IPR008969">
    <property type="entry name" value="CarboxyPept-like_regulatory"/>
</dbReference>
<dbReference type="Proteomes" id="UP000289703">
    <property type="component" value="Unassembled WGS sequence"/>
</dbReference>
<gene>
    <name evidence="1" type="ORF">EO244_16615</name>
</gene>
<dbReference type="Gene3D" id="2.60.40.1120">
    <property type="entry name" value="Carboxypeptidase-like, regulatory domain"/>
    <property type="match status" value="1"/>
</dbReference>
<evidence type="ECO:0000313" key="1">
    <source>
        <dbReference type="EMBL" id="RXQ87262.1"/>
    </source>
</evidence>
<reference evidence="1 2" key="1">
    <citation type="submission" date="2019-01" db="EMBL/GenBank/DDBJ databases">
        <title>Ancylomarina salipaludis sp. nov., isolated from a salt marsh.</title>
        <authorList>
            <person name="Yoon J.-H."/>
        </authorList>
    </citation>
    <scope>NUCLEOTIDE SEQUENCE [LARGE SCALE GENOMIC DNA]</scope>
    <source>
        <strain evidence="1 2">SHSM-M15</strain>
    </source>
</reference>
<evidence type="ECO:0008006" key="3">
    <source>
        <dbReference type="Google" id="ProtNLM"/>
    </source>
</evidence>
<evidence type="ECO:0000313" key="2">
    <source>
        <dbReference type="Proteomes" id="UP000289703"/>
    </source>
</evidence>
<name>A0A4Q1JHY1_9BACT</name>
<organism evidence="1 2">
    <name type="scientific">Ancylomarina salipaludis</name>
    <dbReference type="NCBI Taxonomy" id="2501299"/>
    <lineage>
        <taxon>Bacteria</taxon>
        <taxon>Pseudomonadati</taxon>
        <taxon>Bacteroidota</taxon>
        <taxon>Bacteroidia</taxon>
        <taxon>Marinilabiliales</taxon>
        <taxon>Marinifilaceae</taxon>
        <taxon>Ancylomarina</taxon>
    </lineage>
</organism>
<dbReference type="SUPFAM" id="SSF49464">
    <property type="entry name" value="Carboxypeptidase regulatory domain-like"/>
    <property type="match status" value="1"/>
</dbReference>
<keyword evidence="2" id="KW-1185">Reference proteome</keyword>
<comment type="caution">
    <text evidence="1">The sequence shown here is derived from an EMBL/GenBank/DDBJ whole genome shotgun (WGS) entry which is preliminary data.</text>
</comment>
<dbReference type="EMBL" id="SAXA01000027">
    <property type="protein sequence ID" value="RXQ87262.1"/>
    <property type="molecule type" value="Genomic_DNA"/>
</dbReference>
<sequence length="306" mass="35034">MNTNDKKWMSSIFEISRVLDEEAPIYEADEATKSLTLIFTGYKIQLSTLADKMNQPTGWLTRDKNEVKVSLLNLMYPLSVALIRLGNSSGDELLLDQVKISKGKLSSLNETDLHIYADKLIDLSKARKADLVAFGISEEMITACETELNSFEQKRIERLMLVDDKKVAGVEFNKLKTKMKYLLKQELDWSIESYRDTQPDFVNHYFTARQVPVAIHRHYDVLGYITDEVSGKPISLGQVSVEGQDLCVKITANGTFRFKSFPEGEFRLKIENMGYNTLYVSVRRYASEHRKLHLKMMPKPLVAFAK</sequence>
<dbReference type="AlphaFoldDB" id="A0A4Q1JHY1"/>
<dbReference type="OrthoDB" id="1113594at2"/>
<dbReference type="Pfam" id="PF13715">
    <property type="entry name" value="CarbopepD_reg_2"/>
    <property type="match status" value="1"/>
</dbReference>